<organism evidence="1 2">
    <name type="scientific">Tropicimonas omnivorans</name>
    <dbReference type="NCBI Taxonomy" id="3075590"/>
    <lineage>
        <taxon>Bacteria</taxon>
        <taxon>Pseudomonadati</taxon>
        <taxon>Pseudomonadota</taxon>
        <taxon>Alphaproteobacteria</taxon>
        <taxon>Rhodobacterales</taxon>
        <taxon>Roseobacteraceae</taxon>
        <taxon>Tropicimonas</taxon>
    </lineage>
</organism>
<sequence length="108" mass="11857">MTTLHDAIATLRRPSLLVRAARIGAEDYDRRRDLPRLFGEEDVPGSEAALGRLLAEEAVLEEVRCRRDAAYSPLRHVDVMIALTAEARLMGRTPPPAAEGPQERAGAI</sequence>
<comment type="caution">
    <text evidence="1">The sequence shown here is derived from an EMBL/GenBank/DDBJ whole genome shotgun (WGS) entry which is preliminary data.</text>
</comment>
<dbReference type="RefSeq" id="WP_311693047.1">
    <property type="nucleotide sequence ID" value="NZ_JAVRHL010000003.1"/>
</dbReference>
<name>A0ABU3DJY3_9RHOB</name>
<dbReference type="Proteomes" id="UP001265259">
    <property type="component" value="Unassembled WGS sequence"/>
</dbReference>
<reference evidence="1 2" key="1">
    <citation type="submission" date="2023-09" db="EMBL/GenBank/DDBJ databases">
        <authorList>
            <person name="Rey-Velasco X."/>
        </authorList>
    </citation>
    <scope>NUCLEOTIDE SEQUENCE [LARGE SCALE GENOMIC DNA]</scope>
    <source>
        <strain evidence="1 2">F158</strain>
    </source>
</reference>
<dbReference type="InterPro" id="IPR045516">
    <property type="entry name" value="DUF6477"/>
</dbReference>
<protein>
    <submittedName>
        <fullName evidence="1">DUF6477 family protein</fullName>
    </submittedName>
</protein>
<evidence type="ECO:0000313" key="1">
    <source>
        <dbReference type="EMBL" id="MDT0684000.1"/>
    </source>
</evidence>
<accession>A0ABU3DJY3</accession>
<proteinExistence type="predicted"/>
<gene>
    <name evidence="1" type="ORF">RM543_15020</name>
</gene>
<dbReference type="EMBL" id="JAVRHL010000003">
    <property type="protein sequence ID" value="MDT0684000.1"/>
    <property type="molecule type" value="Genomic_DNA"/>
</dbReference>
<keyword evidence="2" id="KW-1185">Reference proteome</keyword>
<evidence type="ECO:0000313" key="2">
    <source>
        <dbReference type="Proteomes" id="UP001265259"/>
    </source>
</evidence>
<dbReference type="Pfam" id="PF20083">
    <property type="entry name" value="DUF6477"/>
    <property type="match status" value="1"/>
</dbReference>